<comment type="caution">
    <text evidence="3">The sequence shown here is derived from an EMBL/GenBank/DDBJ whole genome shotgun (WGS) entry which is preliminary data.</text>
</comment>
<evidence type="ECO:0000256" key="1">
    <source>
        <dbReference type="PROSITE-ProRule" id="PRU00409"/>
    </source>
</evidence>
<accession>A0ABW0TSV4</accession>
<dbReference type="InterPro" id="IPR013815">
    <property type="entry name" value="ATP_grasp_subdomain_1"/>
</dbReference>
<dbReference type="EMBL" id="JBHSNO010000022">
    <property type="protein sequence ID" value="MFC5591938.1"/>
    <property type="molecule type" value="Genomic_DNA"/>
</dbReference>
<dbReference type="Gene3D" id="3.30.1490.20">
    <property type="entry name" value="ATP-grasp fold, A domain"/>
    <property type="match status" value="1"/>
</dbReference>
<evidence type="ECO:0000313" key="4">
    <source>
        <dbReference type="Proteomes" id="UP001596109"/>
    </source>
</evidence>
<proteinExistence type="predicted"/>
<evidence type="ECO:0000259" key="2">
    <source>
        <dbReference type="PROSITE" id="PS50975"/>
    </source>
</evidence>
<keyword evidence="1" id="KW-0067">ATP-binding</keyword>
<dbReference type="SUPFAM" id="SSF56059">
    <property type="entry name" value="Glutathione synthetase ATP-binding domain-like"/>
    <property type="match status" value="1"/>
</dbReference>
<sequence length="404" mass="47261">MTNHPFIPIIVGTDMNAYNMAISFHEQYGIKPILVGKEPLSFTTLSSITETIELNPNLPDKQVFVSFLKEIAEKYAQSGKKMLLIGTNDLYVRMIIENADALKSHYVFNYISEELMNNLLVKSNFYKLCAEHGIDTPATYYYSCKDDQPFQEEVMFPVIIKPSNGVVYYKNPFPGMQKVYKVDSYEEIHKVIETIKASGYQEELIIQDFIPGDDTYMWDSVFYMNSHGKAELITFAQVVLQEHTVTAIGNYTALITRYNEEMMMKLKGFLEAVNYVGYANFDLKYDERDGKFKVFEVNIRQGRSSYYITSCGHNMAKYFVDDLVYGEQKPLTLLNEKFLFTVVPKIVLKKFVNNPEVLRDVKELLRSGKYGNPLFYKKDRHFKRKFYLFARQINYYRKYKNNQW</sequence>
<organism evidence="3 4">
    <name type="scientific">Sporosarcina soli</name>
    <dbReference type="NCBI Taxonomy" id="334736"/>
    <lineage>
        <taxon>Bacteria</taxon>
        <taxon>Bacillati</taxon>
        <taxon>Bacillota</taxon>
        <taxon>Bacilli</taxon>
        <taxon>Bacillales</taxon>
        <taxon>Caryophanaceae</taxon>
        <taxon>Sporosarcina</taxon>
    </lineage>
</organism>
<keyword evidence="1" id="KW-0547">Nucleotide-binding</keyword>
<evidence type="ECO:0000313" key="3">
    <source>
        <dbReference type="EMBL" id="MFC5591938.1"/>
    </source>
</evidence>
<keyword evidence="4" id="KW-1185">Reference proteome</keyword>
<reference evidence="4" key="1">
    <citation type="journal article" date="2019" name="Int. J. Syst. Evol. Microbiol.">
        <title>The Global Catalogue of Microorganisms (GCM) 10K type strain sequencing project: providing services to taxonomists for standard genome sequencing and annotation.</title>
        <authorList>
            <consortium name="The Broad Institute Genomics Platform"/>
            <consortium name="The Broad Institute Genome Sequencing Center for Infectious Disease"/>
            <person name="Wu L."/>
            <person name="Ma J."/>
        </authorList>
    </citation>
    <scope>NUCLEOTIDE SEQUENCE [LARGE SCALE GENOMIC DNA]</scope>
    <source>
        <strain evidence="4">CGMCC 4.1434</strain>
    </source>
</reference>
<dbReference type="RefSeq" id="WP_381440401.1">
    <property type="nucleotide sequence ID" value="NZ_JBHSNO010000022.1"/>
</dbReference>
<name>A0ABW0TSV4_9BACL</name>
<dbReference type="Proteomes" id="UP001596109">
    <property type="component" value="Unassembled WGS sequence"/>
</dbReference>
<feature type="domain" description="ATP-grasp" evidence="2">
    <location>
        <begin position="126"/>
        <end position="324"/>
    </location>
</feature>
<dbReference type="InterPro" id="IPR003806">
    <property type="entry name" value="ATP-grasp_PylC-type"/>
</dbReference>
<dbReference type="PROSITE" id="PS50975">
    <property type="entry name" value="ATP_GRASP"/>
    <property type="match status" value="1"/>
</dbReference>
<protein>
    <submittedName>
        <fullName evidence="3">ATP-grasp domain-containing protein</fullName>
    </submittedName>
</protein>
<gene>
    <name evidence="3" type="ORF">ACFPRA_23975</name>
</gene>
<dbReference type="Pfam" id="PF02655">
    <property type="entry name" value="ATP-grasp_3"/>
    <property type="match status" value="1"/>
</dbReference>
<dbReference type="Gene3D" id="3.30.470.20">
    <property type="entry name" value="ATP-grasp fold, B domain"/>
    <property type="match status" value="1"/>
</dbReference>
<dbReference type="InterPro" id="IPR011761">
    <property type="entry name" value="ATP-grasp"/>
</dbReference>